<proteinExistence type="predicted"/>
<gene>
    <name evidence="1" type="ORF">MGAL_10B015921</name>
</gene>
<accession>A0A8B6DTD7</accession>
<reference evidence="1" key="1">
    <citation type="submission" date="2018-11" db="EMBL/GenBank/DDBJ databases">
        <authorList>
            <person name="Alioto T."/>
            <person name="Alioto T."/>
        </authorList>
    </citation>
    <scope>NUCLEOTIDE SEQUENCE</scope>
</reference>
<dbReference type="AlphaFoldDB" id="A0A8B6DTD7"/>
<evidence type="ECO:0000313" key="1">
    <source>
        <dbReference type="EMBL" id="VDI23390.1"/>
    </source>
</evidence>
<evidence type="ECO:0000313" key="2">
    <source>
        <dbReference type="Proteomes" id="UP000596742"/>
    </source>
</evidence>
<comment type="caution">
    <text evidence="1">The sequence shown here is derived from an EMBL/GenBank/DDBJ whole genome shotgun (WGS) entry which is preliminary data.</text>
</comment>
<organism evidence="1 2">
    <name type="scientific">Mytilus galloprovincialis</name>
    <name type="common">Mediterranean mussel</name>
    <dbReference type="NCBI Taxonomy" id="29158"/>
    <lineage>
        <taxon>Eukaryota</taxon>
        <taxon>Metazoa</taxon>
        <taxon>Spiralia</taxon>
        <taxon>Lophotrochozoa</taxon>
        <taxon>Mollusca</taxon>
        <taxon>Bivalvia</taxon>
        <taxon>Autobranchia</taxon>
        <taxon>Pteriomorphia</taxon>
        <taxon>Mytilida</taxon>
        <taxon>Mytiloidea</taxon>
        <taxon>Mytilidae</taxon>
        <taxon>Mytilinae</taxon>
        <taxon>Mytilus</taxon>
    </lineage>
</organism>
<sequence length="137" mass="16519">MERCATMIDYPWTDPTLVNLVARLRKMELIKFVTCCCLASILLTDVILASPTRSRDIIEAERLEYAIEEGLSVYRTEKKRRRRHRRRTNLLIEAMRMCRNFRHYPRNRIPERCRDMIFRQDDRRRGHNGPTIVIIEK</sequence>
<keyword evidence="2" id="KW-1185">Reference proteome</keyword>
<name>A0A8B6DTD7_MYTGA</name>
<dbReference type="OrthoDB" id="10414329at2759"/>
<protein>
    <submittedName>
        <fullName evidence="1">Uncharacterized protein</fullName>
    </submittedName>
</protein>
<dbReference type="Proteomes" id="UP000596742">
    <property type="component" value="Unassembled WGS sequence"/>
</dbReference>
<dbReference type="EMBL" id="UYJE01003921">
    <property type="protein sequence ID" value="VDI23390.1"/>
    <property type="molecule type" value="Genomic_DNA"/>
</dbReference>